<sequence length="75" mass="8572">FHLMLLASFADPTWTKMTLSIFFCVGSCLINFSGGKNWDNSSFTLLLRPLRWPDQVKTKHDVHPSLKPKPILTPE</sequence>
<evidence type="ECO:0000313" key="1">
    <source>
        <dbReference type="EMBL" id="KAH9330331.1"/>
    </source>
</evidence>
<organism evidence="1 2">
    <name type="scientific">Taxus chinensis</name>
    <name type="common">Chinese yew</name>
    <name type="synonym">Taxus wallichiana var. chinensis</name>
    <dbReference type="NCBI Taxonomy" id="29808"/>
    <lineage>
        <taxon>Eukaryota</taxon>
        <taxon>Viridiplantae</taxon>
        <taxon>Streptophyta</taxon>
        <taxon>Embryophyta</taxon>
        <taxon>Tracheophyta</taxon>
        <taxon>Spermatophyta</taxon>
        <taxon>Pinopsida</taxon>
        <taxon>Pinidae</taxon>
        <taxon>Conifers II</taxon>
        <taxon>Cupressales</taxon>
        <taxon>Taxaceae</taxon>
        <taxon>Taxus</taxon>
    </lineage>
</organism>
<evidence type="ECO:0000313" key="2">
    <source>
        <dbReference type="Proteomes" id="UP000824469"/>
    </source>
</evidence>
<proteinExistence type="predicted"/>
<name>A0AA38GW18_TAXCH</name>
<comment type="caution">
    <text evidence="1">The sequence shown here is derived from an EMBL/GenBank/DDBJ whole genome shotgun (WGS) entry which is preliminary data.</text>
</comment>
<feature type="non-terminal residue" evidence="1">
    <location>
        <position position="1"/>
    </location>
</feature>
<dbReference type="Proteomes" id="UP000824469">
    <property type="component" value="Unassembled WGS sequence"/>
</dbReference>
<keyword evidence="2" id="KW-1185">Reference proteome</keyword>
<accession>A0AA38GW18</accession>
<gene>
    <name evidence="1" type="ORF">KI387_002439</name>
</gene>
<dbReference type="AlphaFoldDB" id="A0AA38GW18"/>
<protein>
    <submittedName>
        <fullName evidence="1">Uncharacterized protein</fullName>
    </submittedName>
</protein>
<reference evidence="1 2" key="1">
    <citation type="journal article" date="2021" name="Nat. Plants">
        <title>The Taxus genome provides insights into paclitaxel biosynthesis.</title>
        <authorList>
            <person name="Xiong X."/>
            <person name="Gou J."/>
            <person name="Liao Q."/>
            <person name="Li Y."/>
            <person name="Zhou Q."/>
            <person name="Bi G."/>
            <person name="Li C."/>
            <person name="Du R."/>
            <person name="Wang X."/>
            <person name="Sun T."/>
            <person name="Guo L."/>
            <person name="Liang H."/>
            <person name="Lu P."/>
            <person name="Wu Y."/>
            <person name="Zhang Z."/>
            <person name="Ro D.K."/>
            <person name="Shang Y."/>
            <person name="Huang S."/>
            <person name="Yan J."/>
        </authorList>
    </citation>
    <scope>NUCLEOTIDE SEQUENCE [LARGE SCALE GENOMIC DNA]</scope>
    <source>
        <strain evidence="1">Ta-2019</strain>
    </source>
</reference>
<dbReference type="EMBL" id="JAHRHJ020000001">
    <property type="protein sequence ID" value="KAH9330331.1"/>
    <property type="molecule type" value="Genomic_DNA"/>
</dbReference>
<feature type="non-terminal residue" evidence="1">
    <location>
        <position position="75"/>
    </location>
</feature>